<reference evidence="3 4" key="1">
    <citation type="submission" date="2019-06" db="EMBL/GenBank/DDBJ databases">
        <title>Persicimonas caeni gen. nov., sp. nov., a predatory bacterium isolated from solar saltern.</title>
        <authorList>
            <person name="Wang S."/>
        </authorList>
    </citation>
    <scope>NUCLEOTIDE SEQUENCE [LARGE SCALE GENOMIC DNA]</scope>
    <source>
        <strain evidence="3 4">YN101</strain>
    </source>
</reference>
<dbReference type="RefSeq" id="WP_141198981.1">
    <property type="nucleotide sequence ID" value="NZ_CP041186.1"/>
</dbReference>
<feature type="region of interest" description="Disordered" evidence="1">
    <location>
        <begin position="28"/>
        <end position="71"/>
    </location>
</feature>
<dbReference type="OrthoDB" id="9811837at2"/>
<sequence>MTLRHTGHRAAGVLLACVLLSTSSTALAQSDGSHPEKADQTDQTDKTDKTDKTATADQIDTVEPSAEQASVNEKAVRAIDAGDYVVAINLLEESAFRQPLNVTWLNLGRAYQLSGRCQKARGAFDRVDGAPAVAQPSPAFVAKKLEEYRAETCTPRDQPVVAKQAPAKPQTVTPPPVQKSQTRNIWGVAAVSSGVLLAGGSLALHFVAETTRNDALADAEPDAGPLTTDISREEFLEAEAQANTLDTVALSTGLVGGALIGGGLYLLLTDGAEARPTQVGVQTTPAGTSLTFTTAF</sequence>
<feature type="compositionally biased region" description="Basic and acidic residues" evidence="1">
    <location>
        <begin position="33"/>
        <end position="54"/>
    </location>
</feature>
<feature type="chain" id="PRO_5030106531" description="Tetratricopeptide repeat protein" evidence="2">
    <location>
        <begin position="29"/>
        <end position="296"/>
    </location>
</feature>
<keyword evidence="2" id="KW-0732">Signal</keyword>
<feature type="region of interest" description="Disordered" evidence="1">
    <location>
        <begin position="153"/>
        <end position="179"/>
    </location>
</feature>
<evidence type="ECO:0000256" key="1">
    <source>
        <dbReference type="SAM" id="MobiDB-lite"/>
    </source>
</evidence>
<dbReference type="EMBL" id="CP041186">
    <property type="protein sequence ID" value="QDG52511.1"/>
    <property type="molecule type" value="Genomic_DNA"/>
</dbReference>
<evidence type="ECO:0000256" key="2">
    <source>
        <dbReference type="SAM" id="SignalP"/>
    </source>
</evidence>
<gene>
    <name evidence="3" type="ORF">FIV42_17755</name>
</gene>
<dbReference type="InterPro" id="IPR011990">
    <property type="entry name" value="TPR-like_helical_dom_sf"/>
</dbReference>
<accession>A0A5B8YBC6</accession>
<evidence type="ECO:0000313" key="4">
    <source>
        <dbReference type="Proteomes" id="UP000315995"/>
    </source>
</evidence>
<dbReference type="AlphaFoldDB" id="A0A4Y6PVY5"/>
<proteinExistence type="predicted"/>
<keyword evidence="4" id="KW-1185">Reference proteome</keyword>
<dbReference type="SUPFAM" id="SSF48452">
    <property type="entry name" value="TPR-like"/>
    <property type="match status" value="1"/>
</dbReference>
<accession>A0A4Y6PVY5</accession>
<feature type="signal peptide" evidence="2">
    <location>
        <begin position="1"/>
        <end position="28"/>
    </location>
</feature>
<protein>
    <recommendedName>
        <fullName evidence="5">Tetratricopeptide repeat protein</fullName>
    </recommendedName>
</protein>
<evidence type="ECO:0008006" key="5">
    <source>
        <dbReference type="Google" id="ProtNLM"/>
    </source>
</evidence>
<evidence type="ECO:0000313" key="3">
    <source>
        <dbReference type="EMBL" id="QDG52511.1"/>
    </source>
</evidence>
<name>A0A4Y6PVY5_PERCE</name>
<organism evidence="3 4">
    <name type="scientific">Persicimonas caeni</name>
    <dbReference type="NCBI Taxonomy" id="2292766"/>
    <lineage>
        <taxon>Bacteria</taxon>
        <taxon>Deltaproteobacteria</taxon>
        <taxon>Bradymonadales</taxon>
        <taxon>Bradymonadaceae</taxon>
        <taxon>Persicimonas</taxon>
    </lineage>
</organism>
<dbReference type="Proteomes" id="UP000315995">
    <property type="component" value="Chromosome"/>
</dbReference>